<protein>
    <recommendedName>
        <fullName evidence="9">C2H2-type domain-containing protein</fullName>
    </recommendedName>
</protein>
<feature type="compositionally biased region" description="Basic residues" evidence="8">
    <location>
        <begin position="74"/>
        <end position="93"/>
    </location>
</feature>
<dbReference type="PANTHER" id="PTHR45988:SF18">
    <property type="entry name" value="C2H2-TYPE ZINC FINGER FAMILY PROTEIN"/>
    <property type="match status" value="1"/>
</dbReference>
<dbReference type="InterPro" id="IPR013087">
    <property type="entry name" value="Znf_C2H2_type"/>
</dbReference>
<keyword evidence="6" id="KW-0804">Transcription</keyword>
<sequence>MEEEEEVYQKPALTAPISDCNMEKPQPGASLEPDNAGGEAGGRQVAAEEVASSTLELFRCEFCLKEFSSGKALGGHKRIHSQPRKKQQRKAKRLSNQFEAKVEREPITTCPYCKKEFDSEKAMSGHLKVHKDRVWKGIQAPEGYTGSVSPNPNCPCSNLGPVTVENLSELKDGDHVDNESVVDAEVWPMVSGRTDSSLDDRELHVENSEDDKWNEGKLEDEEVAEILLMFGNNPSRFSSQLERDAETDRNRLLGSTKSLDDDHTEDLPPLEASSKIQESLERAVTEPEKIDGKKPKKKKKKVQDLETEAVGGDDDGNVSSIKVYNCEACNRTFTSRQAYGGHVSSHNKVKKITRSPAKPESAPASIVLSGQGVNQGQSLSDSRGNQVVRPWRYPDIDLNEPPAEEEEKGHLLHLGLSRSRSLPVEFGANKCQSILVNRLPSK</sequence>
<keyword evidence="11" id="KW-1185">Reference proteome</keyword>
<dbReference type="GO" id="GO:0008270">
    <property type="term" value="F:zinc ion binding"/>
    <property type="evidence" value="ECO:0007669"/>
    <property type="project" value="UniProtKB-KW"/>
</dbReference>
<comment type="caution">
    <text evidence="10">The sequence shown here is derived from an EMBL/GenBank/DDBJ whole genome shotgun (WGS) entry which is preliminary data.</text>
</comment>
<evidence type="ECO:0000313" key="10">
    <source>
        <dbReference type="EMBL" id="PKI35705.1"/>
    </source>
</evidence>
<dbReference type="STRING" id="22663.A0A2I0HVG9"/>
<dbReference type="Pfam" id="PF12874">
    <property type="entry name" value="zf-met"/>
    <property type="match status" value="1"/>
</dbReference>
<dbReference type="PROSITE" id="PS50157">
    <property type="entry name" value="ZINC_FINGER_C2H2_2"/>
    <property type="match status" value="3"/>
</dbReference>
<feature type="domain" description="C2H2-type" evidence="9">
    <location>
        <begin position="58"/>
        <end position="85"/>
    </location>
</feature>
<feature type="region of interest" description="Disordered" evidence="8">
    <location>
        <begin position="1"/>
        <end position="45"/>
    </location>
</feature>
<feature type="domain" description="C2H2-type" evidence="9">
    <location>
        <begin position="108"/>
        <end position="130"/>
    </location>
</feature>
<dbReference type="Pfam" id="PF13912">
    <property type="entry name" value="zf-C2H2_6"/>
    <property type="match status" value="2"/>
</dbReference>
<keyword evidence="5" id="KW-0805">Transcription regulation</keyword>
<keyword evidence="3 7" id="KW-0863">Zinc-finger</keyword>
<reference evidence="10 11" key="1">
    <citation type="submission" date="2017-11" db="EMBL/GenBank/DDBJ databases">
        <title>De-novo sequencing of pomegranate (Punica granatum L.) genome.</title>
        <authorList>
            <person name="Akparov Z."/>
            <person name="Amiraslanov A."/>
            <person name="Hajiyeva S."/>
            <person name="Abbasov M."/>
            <person name="Kaur K."/>
            <person name="Hamwieh A."/>
            <person name="Solovyev V."/>
            <person name="Salamov A."/>
            <person name="Braich B."/>
            <person name="Kosarev P."/>
            <person name="Mahmoud A."/>
            <person name="Hajiyev E."/>
            <person name="Babayeva S."/>
            <person name="Izzatullayeva V."/>
            <person name="Mammadov A."/>
            <person name="Mammadov A."/>
            <person name="Sharifova S."/>
            <person name="Ojaghi J."/>
            <person name="Eynullazada K."/>
            <person name="Bayramov B."/>
            <person name="Abdulazimova A."/>
            <person name="Shahmuradov I."/>
        </authorList>
    </citation>
    <scope>NUCLEOTIDE SEQUENCE [LARGE SCALE GENOMIC DNA]</scope>
    <source>
        <strain evidence="11">cv. AG2017</strain>
        <tissue evidence="10">Leaf</tissue>
    </source>
</reference>
<evidence type="ECO:0000256" key="2">
    <source>
        <dbReference type="ARBA" id="ARBA00022737"/>
    </source>
</evidence>
<dbReference type="AlphaFoldDB" id="A0A2I0HVG9"/>
<evidence type="ECO:0000256" key="4">
    <source>
        <dbReference type="ARBA" id="ARBA00022833"/>
    </source>
</evidence>
<dbReference type="SUPFAM" id="SSF57667">
    <property type="entry name" value="beta-beta-alpha zinc fingers"/>
    <property type="match status" value="2"/>
</dbReference>
<dbReference type="EMBL" id="PGOL01005224">
    <property type="protein sequence ID" value="PKI35705.1"/>
    <property type="molecule type" value="Genomic_DNA"/>
</dbReference>
<proteinExistence type="predicted"/>
<dbReference type="GO" id="GO:0005634">
    <property type="term" value="C:nucleus"/>
    <property type="evidence" value="ECO:0007669"/>
    <property type="project" value="TreeGrafter"/>
</dbReference>
<feature type="compositionally biased region" description="Basic and acidic residues" evidence="8">
    <location>
        <begin position="278"/>
        <end position="293"/>
    </location>
</feature>
<feature type="domain" description="C2H2-type" evidence="9">
    <location>
        <begin position="324"/>
        <end position="351"/>
    </location>
</feature>
<gene>
    <name evidence="10" type="ORF">CRG98_043863</name>
</gene>
<evidence type="ECO:0000313" key="11">
    <source>
        <dbReference type="Proteomes" id="UP000233551"/>
    </source>
</evidence>
<keyword evidence="2" id="KW-0677">Repeat</keyword>
<evidence type="ECO:0000256" key="8">
    <source>
        <dbReference type="SAM" id="MobiDB-lite"/>
    </source>
</evidence>
<dbReference type="GO" id="GO:0000976">
    <property type="term" value="F:transcription cis-regulatory region binding"/>
    <property type="evidence" value="ECO:0007669"/>
    <property type="project" value="TreeGrafter"/>
</dbReference>
<dbReference type="SMART" id="SM00355">
    <property type="entry name" value="ZnF_C2H2"/>
    <property type="match status" value="3"/>
</dbReference>
<evidence type="ECO:0000256" key="1">
    <source>
        <dbReference type="ARBA" id="ARBA00022723"/>
    </source>
</evidence>
<organism evidence="10 11">
    <name type="scientific">Punica granatum</name>
    <name type="common">Pomegranate</name>
    <dbReference type="NCBI Taxonomy" id="22663"/>
    <lineage>
        <taxon>Eukaryota</taxon>
        <taxon>Viridiplantae</taxon>
        <taxon>Streptophyta</taxon>
        <taxon>Embryophyta</taxon>
        <taxon>Tracheophyta</taxon>
        <taxon>Spermatophyta</taxon>
        <taxon>Magnoliopsida</taxon>
        <taxon>eudicotyledons</taxon>
        <taxon>Gunneridae</taxon>
        <taxon>Pentapetalae</taxon>
        <taxon>rosids</taxon>
        <taxon>malvids</taxon>
        <taxon>Myrtales</taxon>
        <taxon>Lythraceae</taxon>
        <taxon>Punica</taxon>
    </lineage>
</organism>
<evidence type="ECO:0000256" key="3">
    <source>
        <dbReference type="ARBA" id="ARBA00022771"/>
    </source>
</evidence>
<evidence type="ECO:0000256" key="7">
    <source>
        <dbReference type="PROSITE-ProRule" id="PRU00042"/>
    </source>
</evidence>
<feature type="region of interest" description="Disordered" evidence="8">
    <location>
        <begin position="253"/>
        <end position="311"/>
    </location>
</feature>
<keyword evidence="4" id="KW-0862">Zinc</keyword>
<evidence type="ECO:0000256" key="6">
    <source>
        <dbReference type="ARBA" id="ARBA00023163"/>
    </source>
</evidence>
<evidence type="ECO:0000256" key="5">
    <source>
        <dbReference type="ARBA" id="ARBA00023015"/>
    </source>
</evidence>
<dbReference type="InterPro" id="IPR036236">
    <property type="entry name" value="Znf_C2H2_sf"/>
</dbReference>
<accession>A0A2I0HVG9</accession>
<feature type="region of interest" description="Disordered" evidence="8">
    <location>
        <begin position="343"/>
        <end position="362"/>
    </location>
</feature>
<dbReference type="Gene3D" id="3.30.160.60">
    <property type="entry name" value="Classic Zinc Finger"/>
    <property type="match status" value="1"/>
</dbReference>
<dbReference type="PANTHER" id="PTHR45988">
    <property type="entry name" value="C2H2 TYPE ZINC FINGER TRANSCRIPTION FACTOR FAMILY-RELATED"/>
    <property type="match status" value="1"/>
</dbReference>
<name>A0A2I0HVG9_PUNGR</name>
<feature type="region of interest" description="Disordered" evidence="8">
    <location>
        <begin position="73"/>
        <end position="100"/>
    </location>
</feature>
<dbReference type="Proteomes" id="UP000233551">
    <property type="component" value="Unassembled WGS sequence"/>
</dbReference>
<dbReference type="PROSITE" id="PS00028">
    <property type="entry name" value="ZINC_FINGER_C2H2_1"/>
    <property type="match status" value="3"/>
</dbReference>
<keyword evidence="1" id="KW-0479">Metal-binding</keyword>
<evidence type="ECO:0000259" key="9">
    <source>
        <dbReference type="PROSITE" id="PS50157"/>
    </source>
</evidence>
<dbReference type="InterPro" id="IPR044653">
    <property type="entry name" value="AZF1/2/3-like"/>
</dbReference>
<dbReference type="GO" id="GO:0003700">
    <property type="term" value="F:DNA-binding transcription factor activity"/>
    <property type="evidence" value="ECO:0007669"/>
    <property type="project" value="InterPro"/>
</dbReference>